<dbReference type="AlphaFoldDB" id="A0AA40E6H3"/>
<name>A0AA40E6H3_9PEZI</name>
<dbReference type="SUPFAM" id="SSF53187">
    <property type="entry name" value="Zn-dependent exopeptidases"/>
    <property type="match status" value="1"/>
</dbReference>
<dbReference type="Proteomes" id="UP001172102">
    <property type="component" value="Unassembled WGS sequence"/>
</dbReference>
<feature type="domain" description="Peptidase M20 dimerisation" evidence="2">
    <location>
        <begin position="142"/>
        <end position="234"/>
    </location>
</feature>
<dbReference type="PANTHER" id="PTHR11014:SF63">
    <property type="entry name" value="METALLOPEPTIDASE, PUTATIVE (AFU_ORTHOLOGUE AFUA_6G09600)-RELATED"/>
    <property type="match status" value="1"/>
</dbReference>
<sequence>MANLQGIVNRFRPNVAESLGFDEVIGQLGGHGLAGVLRNGPGPVVMIRADMDALPVKELTGLPYTSTKTQMDRFGVEYTVMHACGHDVHVACLMGAAQLLYAAREAWSGTLVCLLQPGEEDGAGARKMIRSGAALSACDCFDVRLFGKGGHGSSPRKCIYPVYAACSIVVRLQGIVSREVDPADYAVVTCVSLQTSKAINIVPDTVDMKVDVRSYGPAVRKCVVAAVKRVIRGESEASGLLKELQIVQTDDIPAIINDDRTVEKLERVFRQHFGESAVSEMARDTGSDDFSIFAEAQNISCAYWNIGGVDPAVWQEAKRNGTIDGLPGNHSAHFAPAVSPTIRTGIDALAVASLAYLVSNV</sequence>
<dbReference type="SUPFAM" id="SSF55031">
    <property type="entry name" value="Bacterial exopeptidase dimerisation domain"/>
    <property type="match status" value="1"/>
</dbReference>
<dbReference type="InterPro" id="IPR036264">
    <property type="entry name" value="Bact_exopeptidase_dim_dom"/>
</dbReference>
<protein>
    <submittedName>
        <fullName evidence="3">Hippurate hydrolase</fullName>
    </submittedName>
</protein>
<gene>
    <name evidence="3" type="ORF">B0H67DRAFT_598865</name>
</gene>
<organism evidence="3 4">
    <name type="scientific">Lasiosphaeris hirsuta</name>
    <dbReference type="NCBI Taxonomy" id="260670"/>
    <lineage>
        <taxon>Eukaryota</taxon>
        <taxon>Fungi</taxon>
        <taxon>Dikarya</taxon>
        <taxon>Ascomycota</taxon>
        <taxon>Pezizomycotina</taxon>
        <taxon>Sordariomycetes</taxon>
        <taxon>Sordariomycetidae</taxon>
        <taxon>Sordariales</taxon>
        <taxon>Lasiosphaeriaceae</taxon>
        <taxon>Lasiosphaeris</taxon>
    </lineage>
</organism>
<keyword evidence="4" id="KW-1185">Reference proteome</keyword>
<dbReference type="Gene3D" id="3.40.630.10">
    <property type="entry name" value="Zn peptidases"/>
    <property type="match status" value="2"/>
</dbReference>
<dbReference type="InterPro" id="IPR017439">
    <property type="entry name" value="Amidohydrolase"/>
</dbReference>
<evidence type="ECO:0000313" key="3">
    <source>
        <dbReference type="EMBL" id="KAK0725796.1"/>
    </source>
</evidence>
<proteinExistence type="inferred from homology"/>
<dbReference type="Gene3D" id="3.30.70.360">
    <property type="match status" value="1"/>
</dbReference>
<keyword evidence="3" id="KW-0378">Hydrolase</keyword>
<comment type="caution">
    <text evidence="3">The sequence shown here is derived from an EMBL/GenBank/DDBJ whole genome shotgun (WGS) entry which is preliminary data.</text>
</comment>
<evidence type="ECO:0000259" key="2">
    <source>
        <dbReference type="Pfam" id="PF07687"/>
    </source>
</evidence>
<evidence type="ECO:0000256" key="1">
    <source>
        <dbReference type="ARBA" id="ARBA00006247"/>
    </source>
</evidence>
<reference evidence="3" key="1">
    <citation type="submission" date="2023-06" db="EMBL/GenBank/DDBJ databases">
        <title>Genome-scale phylogeny and comparative genomics of the fungal order Sordariales.</title>
        <authorList>
            <consortium name="Lawrence Berkeley National Laboratory"/>
            <person name="Hensen N."/>
            <person name="Bonometti L."/>
            <person name="Westerberg I."/>
            <person name="Brannstrom I.O."/>
            <person name="Guillou S."/>
            <person name="Cros-Aarteil S."/>
            <person name="Calhoun S."/>
            <person name="Haridas S."/>
            <person name="Kuo A."/>
            <person name="Mondo S."/>
            <person name="Pangilinan J."/>
            <person name="Riley R."/>
            <person name="Labutti K."/>
            <person name="Andreopoulos B."/>
            <person name="Lipzen A."/>
            <person name="Chen C."/>
            <person name="Yanf M."/>
            <person name="Daum C."/>
            <person name="Ng V."/>
            <person name="Clum A."/>
            <person name="Steindorff A."/>
            <person name="Ohm R."/>
            <person name="Martin F."/>
            <person name="Silar P."/>
            <person name="Natvig D."/>
            <person name="Lalanne C."/>
            <person name="Gautier V."/>
            <person name="Ament-Velasquez S.L."/>
            <person name="Kruys A."/>
            <person name="Hutchinson M.I."/>
            <person name="Powell A.J."/>
            <person name="Barry K."/>
            <person name="Miller A.N."/>
            <person name="Grigoriev I.V."/>
            <person name="Debuchy R."/>
            <person name="Gladieux P."/>
            <person name="Thoren M.H."/>
            <person name="Johannesson H."/>
        </authorList>
    </citation>
    <scope>NUCLEOTIDE SEQUENCE</scope>
    <source>
        <strain evidence="3">SMH4607-1</strain>
    </source>
</reference>
<dbReference type="EMBL" id="JAUKUA010000002">
    <property type="protein sequence ID" value="KAK0725796.1"/>
    <property type="molecule type" value="Genomic_DNA"/>
</dbReference>
<accession>A0AA40E6H3</accession>
<dbReference type="Pfam" id="PF07687">
    <property type="entry name" value="M20_dimer"/>
    <property type="match status" value="1"/>
</dbReference>
<evidence type="ECO:0000313" key="4">
    <source>
        <dbReference type="Proteomes" id="UP001172102"/>
    </source>
</evidence>
<comment type="similarity">
    <text evidence="1">Belongs to the peptidase M20A family.</text>
</comment>
<dbReference type="GO" id="GO:0016787">
    <property type="term" value="F:hydrolase activity"/>
    <property type="evidence" value="ECO:0007669"/>
    <property type="project" value="UniProtKB-KW"/>
</dbReference>
<dbReference type="InterPro" id="IPR002933">
    <property type="entry name" value="Peptidase_M20"/>
</dbReference>
<dbReference type="PANTHER" id="PTHR11014">
    <property type="entry name" value="PEPTIDASE M20 FAMILY MEMBER"/>
    <property type="match status" value="1"/>
</dbReference>
<dbReference type="InterPro" id="IPR011650">
    <property type="entry name" value="Peptidase_M20_dimer"/>
</dbReference>
<dbReference type="Pfam" id="PF01546">
    <property type="entry name" value="Peptidase_M20"/>
    <property type="match status" value="1"/>
</dbReference>